<dbReference type="Gene3D" id="3.30.70.1350">
    <property type="entry name" value="Cation efflux protein, cytoplasmic domain"/>
    <property type="match status" value="1"/>
</dbReference>
<evidence type="ECO:0000259" key="7">
    <source>
        <dbReference type="Pfam" id="PF01545"/>
    </source>
</evidence>
<dbReference type="Proteomes" id="UP000010878">
    <property type="component" value="Chromosome"/>
</dbReference>
<dbReference type="InterPro" id="IPR058533">
    <property type="entry name" value="Cation_efflux_TM"/>
</dbReference>
<evidence type="ECO:0000256" key="2">
    <source>
        <dbReference type="ARBA" id="ARBA00022448"/>
    </source>
</evidence>
<dbReference type="PANTHER" id="PTHR13414">
    <property type="entry name" value="HUEL-CATION TRANSPORTER"/>
    <property type="match status" value="1"/>
</dbReference>
<dbReference type="InterPro" id="IPR036837">
    <property type="entry name" value="Cation_efflux_CTD_sf"/>
</dbReference>
<dbReference type="SUPFAM" id="SSF161111">
    <property type="entry name" value="Cation efflux protein transmembrane domain-like"/>
    <property type="match status" value="1"/>
</dbReference>
<keyword evidence="10" id="KW-1185">Reference proteome</keyword>
<dbReference type="KEGG" id="nou:Natoc_1013"/>
<evidence type="ECO:0000259" key="8">
    <source>
        <dbReference type="Pfam" id="PF16916"/>
    </source>
</evidence>
<evidence type="ECO:0000256" key="1">
    <source>
        <dbReference type="ARBA" id="ARBA00004141"/>
    </source>
</evidence>
<dbReference type="OrthoDB" id="290964at2157"/>
<dbReference type="InterPro" id="IPR002524">
    <property type="entry name" value="Cation_efflux"/>
</dbReference>
<feature type="domain" description="Cation efflux protein cytoplasmic" evidence="8">
    <location>
        <begin position="231"/>
        <end position="302"/>
    </location>
</feature>
<accession>L0JX47</accession>
<name>L0JX47_9EURY</name>
<dbReference type="EMBL" id="CP003929">
    <property type="protein sequence ID" value="AGB36860.1"/>
    <property type="molecule type" value="Genomic_DNA"/>
</dbReference>
<dbReference type="eggNOG" id="arCOG01480">
    <property type="taxonomic scope" value="Archaea"/>
</dbReference>
<dbReference type="InterPro" id="IPR027469">
    <property type="entry name" value="Cation_efflux_TMD_sf"/>
</dbReference>
<feature type="transmembrane region" description="Helical" evidence="6">
    <location>
        <begin position="190"/>
        <end position="214"/>
    </location>
</feature>
<proteinExistence type="predicted"/>
<dbReference type="GO" id="GO:0016020">
    <property type="term" value="C:membrane"/>
    <property type="evidence" value="ECO:0007669"/>
    <property type="project" value="UniProtKB-SubCell"/>
</dbReference>
<gene>
    <name evidence="9" type="ORF">Natoc_1013</name>
</gene>
<evidence type="ECO:0000256" key="6">
    <source>
        <dbReference type="SAM" id="Phobius"/>
    </source>
</evidence>
<feature type="transmembrane region" description="Helical" evidence="6">
    <location>
        <begin position="161"/>
        <end position="184"/>
    </location>
</feature>
<dbReference type="InterPro" id="IPR027470">
    <property type="entry name" value="Cation_efflux_CTD"/>
</dbReference>
<feature type="domain" description="Cation efflux protein transmembrane" evidence="7">
    <location>
        <begin position="8"/>
        <end position="220"/>
    </location>
</feature>
<keyword evidence="5 6" id="KW-0472">Membrane</keyword>
<dbReference type="GO" id="GO:0006829">
    <property type="term" value="P:zinc ion transport"/>
    <property type="evidence" value="ECO:0007669"/>
    <property type="project" value="InterPro"/>
</dbReference>
<evidence type="ECO:0000313" key="9">
    <source>
        <dbReference type="EMBL" id="AGB36860.1"/>
    </source>
</evidence>
<protein>
    <submittedName>
        <fullName evidence="9">Cation diffusion facilitator family transporter</fullName>
    </submittedName>
</protein>
<dbReference type="HOGENOM" id="CLU_021126_0_1_2"/>
<dbReference type="STRING" id="694430.Natoc_1013"/>
<dbReference type="AlphaFoldDB" id="L0JX47"/>
<dbReference type="GO" id="GO:0008324">
    <property type="term" value="F:monoatomic cation transmembrane transporter activity"/>
    <property type="evidence" value="ECO:0007669"/>
    <property type="project" value="InterPro"/>
</dbReference>
<dbReference type="RefSeq" id="WP_015320314.1">
    <property type="nucleotide sequence ID" value="NC_019974.1"/>
</dbReference>
<organism evidence="9 10">
    <name type="scientific">Natronococcus occultus SP4</name>
    <dbReference type="NCBI Taxonomy" id="694430"/>
    <lineage>
        <taxon>Archaea</taxon>
        <taxon>Methanobacteriati</taxon>
        <taxon>Methanobacteriota</taxon>
        <taxon>Stenosarchaea group</taxon>
        <taxon>Halobacteria</taxon>
        <taxon>Halobacteriales</taxon>
        <taxon>Natrialbaceae</taxon>
        <taxon>Natronococcus</taxon>
    </lineage>
</organism>
<evidence type="ECO:0000256" key="4">
    <source>
        <dbReference type="ARBA" id="ARBA00022989"/>
    </source>
</evidence>
<evidence type="ECO:0000256" key="5">
    <source>
        <dbReference type="ARBA" id="ARBA00023136"/>
    </source>
</evidence>
<keyword evidence="4 6" id="KW-1133">Transmembrane helix</keyword>
<evidence type="ECO:0000256" key="3">
    <source>
        <dbReference type="ARBA" id="ARBA00022692"/>
    </source>
</evidence>
<feature type="transmembrane region" description="Helical" evidence="6">
    <location>
        <begin position="114"/>
        <end position="131"/>
    </location>
</feature>
<reference evidence="9 10" key="1">
    <citation type="submission" date="2012-11" db="EMBL/GenBank/DDBJ databases">
        <title>FINISHED of Natronococcus occultus SP4, DSM 3396.</title>
        <authorList>
            <consortium name="DOE Joint Genome Institute"/>
            <person name="Eisen J."/>
            <person name="Huntemann M."/>
            <person name="Wei C.-L."/>
            <person name="Han J."/>
            <person name="Detter J.C."/>
            <person name="Han C."/>
            <person name="Tapia R."/>
            <person name="Chen A."/>
            <person name="Kyrpides N."/>
            <person name="Mavromatis K."/>
            <person name="Markowitz V."/>
            <person name="Szeto E."/>
            <person name="Ivanova N."/>
            <person name="Mikhailova N."/>
            <person name="Ovchinnikova G."/>
            <person name="Pagani I."/>
            <person name="Pati A."/>
            <person name="Goodwin L."/>
            <person name="Nordberg H.P."/>
            <person name="Cantor M.N."/>
            <person name="Hua S.X."/>
            <person name="Woyke T."/>
            <person name="Eisen J."/>
            <person name="Klenk H.-P."/>
            <person name="Klenk H.-P."/>
        </authorList>
    </citation>
    <scope>NUCLEOTIDE SEQUENCE [LARGE SCALE GENOMIC DNA]</scope>
    <source>
        <strain evidence="9 10">SP4</strain>
    </source>
</reference>
<keyword evidence="2" id="KW-0813">Transport</keyword>
<evidence type="ECO:0000313" key="10">
    <source>
        <dbReference type="Proteomes" id="UP000010878"/>
    </source>
</evidence>
<feature type="transmembrane region" description="Helical" evidence="6">
    <location>
        <begin position="75"/>
        <end position="94"/>
    </location>
</feature>
<dbReference type="Pfam" id="PF01545">
    <property type="entry name" value="Cation_efflux"/>
    <property type="match status" value="1"/>
</dbReference>
<keyword evidence="3 6" id="KW-0812">Transmembrane</keyword>
<sequence length="304" mass="32756">MVSTRVVVLVSLVASTAIAIAKFVAYLLTGNVSMLSQTYYSLADVANQGLLLLGFRLSEEGASRKHPFGRGKEQYFFAFVVTVLLFGIAGFASVREGYAALEAGGGAADVNVTINYVVLGVALLFESYALYTSYGGMQTEREAKGFGSMFETFRRSKDPSLLTAATENFVAVVGVGVAILGIYLTDRTGAVVYDAAASIVIGLLLMGLALALAWESRSLIVGEGVTRRERIAIVDAIRAVEDVEELLDLRTMHLGPESVLVACDVRFRPDLETTELERTVDAVEDAIREQVPEADRIYVEAESV</sequence>
<dbReference type="Pfam" id="PF16916">
    <property type="entry name" value="ZT_dimer"/>
    <property type="match status" value="1"/>
</dbReference>
<dbReference type="GeneID" id="14402292"/>
<comment type="subcellular location">
    <subcellularLocation>
        <location evidence="1">Membrane</location>
        <topology evidence="1">Multi-pass membrane protein</topology>
    </subcellularLocation>
</comment>
<dbReference type="NCBIfam" id="TIGR01297">
    <property type="entry name" value="CDF"/>
    <property type="match status" value="1"/>
</dbReference>
<dbReference type="InterPro" id="IPR040177">
    <property type="entry name" value="SLC30A9"/>
</dbReference>
<dbReference type="SUPFAM" id="SSF160240">
    <property type="entry name" value="Cation efflux protein cytoplasmic domain-like"/>
    <property type="match status" value="1"/>
</dbReference>
<dbReference type="PANTHER" id="PTHR13414:SF9">
    <property type="entry name" value="PROTON-COUPLED ZINC ANTIPORTER SLC30A9, MITOCHONDRIAL"/>
    <property type="match status" value="1"/>
</dbReference>
<dbReference type="Gene3D" id="1.20.1510.10">
    <property type="entry name" value="Cation efflux protein transmembrane domain"/>
    <property type="match status" value="1"/>
</dbReference>